<protein>
    <submittedName>
        <fullName evidence="2">Uncharacterized protein</fullName>
    </submittedName>
</protein>
<feature type="region of interest" description="Disordered" evidence="1">
    <location>
        <begin position="1"/>
        <end position="69"/>
    </location>
</feature>
<dbReference type="Proteomes" id="UP001066276">
    <property type="component" value="Chromosome 5"/>
</dbReference>
<feature type="compositionally biased region" description="Polar residues" evidence="1">
    <location>
        <begin position="57"/>
        <end position="69"/>
    </location>
</feature>
<accession>A0AAV7RF00</accession>
<evidence type="ECO:0000313" key="2">
    <source>
        <dbReference type="EMBL" id="KAJ1149794.1"/>
    </source>
</evidence>
<proteinExistence type="predicted"/>
<dbReference type="EMBL" id="JANPWB010000009">
    <property type="protein sequence ID" value="KAJ1149794.1"/>
    <property type="molecule type" value="Genomic_DNA"/>
</dbReference>
<keyword evidence="3" id="KW-1185">Reference proteome</keyword>
<name>A0AAV7RF00_PLEWA</name>
<evidence type="ECO:0000256" key="1">
    <source>
        <dbReference type="SAM" id="MobiDB-lite"/>
    </source>
</evidence>
<gene>
    <name evidence="2" type="ORF">NDU88_002599</name>
</gene>
<evidence type="ECO:0000313" key="3">
    <source>
        <dbReference type="Proteomes" id="UP001066276"/>
    </source>
</evidence>
<sequence>MRPALVTAGLRETPLPPAETASTKMSLDAGANKPCASPATQPETPEPKSRRPEPPQVSVTLSSRQRSYF</sequence>
<reference evidence="2" key="1">
    <citation type="journal article" date="2022" name="bioRxiv">
        <title>Sequencing and chromosome-scale assembly of the giantPleurodeles waltlgenome.</title>
        <authorList>
            <person name="Brown T."/>
            <person name="Elewa A."/>
            <person name="Iarovenko S."/>
            <person name="Subramanian E."/>
            <person name="Araus A.J."/>
            <person name="Petzold A."/>
            <person name="Susuki M."/>
            <person name="Suzuki K.-i.T."/>
            <person name="Hayashi T."/>
            <person name="Toyoda A."/>
            <person name="Oliveira C."/>
            <person name="Osipova E."/>
            <person name="Leigh N.D."/>
            <person name="Simon A."/>
            <person name="Yun M.H."/>
        </authorList>
    </citation>
    <scope>NUCLEOTIDE SEQUENCE</scope>
    <source>
        <strain evidence="2">20211129_DDA</strain>
        <tissue evidence="2">Liver</tissue>
    </source>
</reference>
<comment type="caution">
    <text evidence="2">The sequence shown here is derived from an EMBL/GenBank/DDBJ whole genome shotgun (WGS) entry which is preliminary data.</text>
</comment>
<organism evidence="2 3">
    <name type="scientific">Pleurodeles waltl</name>
    <name type="common">Iberian ribbed newt</name>
    <dbReference type="NCBI Taxonomy" id="8319"/>
    <lineage>
        <taxon>Eukaryota</taxon>
        <taxon>Metazoa</taxon>
        <taxon>Chordata</taxon>
        <taxon>Craniata</taxon>
        <taxon>Vertebrata</taxon>
        <taxon>Euteleostomi</taxon>
        <taxon>Amphibia</taxon>
        <taxon>Batrachia</taxon>
        <taxon>Caudata</taxon>
        <taxon>Salamandroidea</taxon>
        <taxon>Salamandridae</taxon>
        <taxon>Pleurodelinae</taxon>
        <taxon>Pleurodeles</taxon>
    </lineage>
</organism>
<dbReference type="AlphaFoldDB" id="A0AAV7RF00"/>